<dbReference type="InterPro" id="IPR014729">
    <property type="entry name" value="Rossmann-like_a/b/a_fold"/>
</dbReference>
<gene>
    <name evidence="5" type="ORF">FPB0191_00513</name>
</gene>
<dbReference type="SUPFAM" id="SSF52374">
    <property type="entry name" value="Nucleotidylyl transferase"/>
    <property type="match status" value="1"/>
</dbReference>
<dbReference type="Pfam" id="PF08218">
    <property type="entry name" value="Citrate_ly_lig"/>
    <property type="match status" value="1"/>
</dbReference>
<dbReference type="PROSITE" id="PS51186">
    <property type="entry name" value="GNAT"/>
    <property type="match status" value="1"/>
</dbReference>
<reference evidence="5 6" key="1">
    <citation type="journal article" date="2014" name="Appl. Environ. Microbiol.">
        <title>Gut symbionts from distinct hosts exhibit genotoxic activity via divergent colibactin biosynthetic pathways.</title>
        <authorList>
            <person name="Engel P."/>
            <person name="Vizcaino M.I."/>
            <person name="Crawford J.M."/>
        </authorList>
    </citation>
    <scope>NUCLEOTIDE SEQUENCE [LARGE SCALE GENOMIC DNA]</scope>
    <source>
        <strain evidence="5 6">PEB0191</strain>
    </source>
</reference>
<dbReference type="HOGENOM" id="CLU_063190_0_0_6"/>
<dbReference type="GO" id="GO:0016829">
    <property type="term" value="F:lyase activity"/>
    <property type="evidence" value="ECO:0007669"/>
    <property type="project" value="UniProtKB-KW"/>
</dbReference>
<evidence type="ECO:0000259" key="4">
    <source>
        <dbReference type="PROSITE" id="PS51186"/>
    </source>
</evidence>
<dbReference type="SUPFAM" id="SSF55729">
    <property type="entry name" value="Acyl-CoA N-acyltransferases (Nat)"/>
    <property type="match status" value="1"/>
</dbReference>
<keyword evidence="1 3" id="KW-0547">Nucleotide-binding</keyword>
<feature type="domain" description="N-acetyltransferase" evidence="4">
    <location>
        <begin position="2"/>
        <end position="129"/>
    </location>
</feature>
<dbReference type="GO" id="GO:0005524">
    <property type="term" value="F:ATP binding"/>
    <property type="evidence" value="ECO:0007669"/>
    <property type="project" value="UniProtKB-UniRule"/>
</dbReference>
<dbReference type="InterPro" id="IPR000182">
    <property type="entry name" value="GNAT_dom"/>
</dbReference>
<dbReference type="InterPro" id="IPR016181">
    <property type="entry name" value="Acyl_CoA_acyltransferase"/>
</dbReference>
<keyword evidence="5" id="KW-0456">Lyase</keyword>
<evidence type="ECO:0000313" key="5">
    <source>
        <dbReference type="EMBL" id="AJA44344.1"/>
    </source>
</evidence>
<accession>A0A0A7RYH4</accession>
<keyword evidence="6" id="KW-1185">Reference proteome</keyword>
<dbReference type="PIRSF" id="PIRSF005751">
    <property type="entry name" value="Acet_citr_lig"/>
    <property type="match status" value="1"/>
</dbReference>
<dbReference type="SMART" id="SM00764">
    <property type="entry name" value="Citrate_ly_lig"/>
    <property type="match status" value="1"/>
</dbReference>
<name>A0A0A7RYH4_FRIPE</name>
<dbReference type="GO" id="GO:0008771">
    <property type="term" value="F:[citrate (pro-3S)-lyase] ligase activity"/>
    <property type="evidence" value="ECO:0007669"/>
    <property type="project" value="UniProtKB-EC"/>
</dbReference>
<proteinExistence type="predicted"/>
<organism evidence="5 6">
    <name type="scientific">Frischella perrara</name>
    <dbReference type="NCBI Taxonomy" id="1267021"/>
    <lineage>
        <taxon>Bacteria</taxon>
        <taxon>Pseudomonadati</taxon>
        <taxon>Pseudomonadota</taxon>
        <taxon>Gammaproteobacteria</taxon>
        <taxon>Orbales</taxon>
        <taxon>Orbaceae</taxon>
        <taxon>Frischella</taxon>
    </lineage>
</organism>
<comment type="function">
    <text evidence="3">Acetylation of prosthetic group (2-(5''-phosphoribosyl)-3'-dephosphocoenzyme-A) of the gamma subunit of citrate lyase.</text>
</comment>
<dbReference type="STRING" id="1267021.FPB0191_00513"/>
<sequence length="351" mass="40074">MYSLVDFSVVDISKSLAEREQIKQLLSLSELDLDPQVNIFIVAKMNNKIVACAGIDNNIIKCVAINPDYRGNQLNLTLLDNTIKYANEQGHFHLFLYTKPENIDFFKGCGFYPIVELNNLIVLMENTPVGIKNYCKHLAELRKDGSKIGSVVMNANPFTKGHQHLLQYAASQCDWLHVFVVNENVSLFPFDVRLQLVKEGAKDIKNVTVHASSSYIISRATFPTYFLKDDEKIDYAYMGIDLLIFRNYIAPALNITYRFVGTEPYSQVTNAYNTSMRYWLQDKDVSPYPVITLVEIQRIMEGEDIISASLVRKLLANEQYDQVKRLVPSTTWNYLEANLDSVKNLIRSKGN</sequence>
<keyword evidence="2 3" id="KW-0067">ATP-binding</keyword>
<protein>
    <recommendedName>
        <fullName evidence="3">[Citrate [pro-3S]-lyase] ligase</fullName>
        <ecNumber evidence="3">6.2.1.22</ecNumber>
    </recommendedName>
</protein>
<dbReference type="RefSeq" id="WP_052236707.1">
    <property type="nucleotide sequence ID" value="NZ_CP009056.1"/>
</dbReference>
<dbReference type="GO" id="GO:0016747">
    <property type="term" value="F:acyltransferase activity, transferring groups other than amino-acyl groups"/>
    <property type="evidence" value="ECO:0007669"/>
    <property type="project" value="InterPro"/>
</dbReference>
<dbReference type="InterPro" id="IPR004821">
    <property type="entry name" value="Cyt_trans-like"/>
</dbReference>
<evidence type="ECO:0000256" key="2">
    <source>
        <dbReference type="ARBA" id="ARBA00022840"/>
    </source>
</evidence>
<dbReference type="AlphaFoldDB" id="A0A0A7RYH4"/>
<dbReference type="Proteomes" id="UP000030901">
    <property type="component" value="Chromosome"/>
</dbReference>
<dbReference type="Gene3D" id="3.40.50.620">
    <property type="entry name" value="HUPs"/>
    <property type="match status" value="1"/>
</dbReference>
<dbReference type="PANTHER" id="PTHR40599:SF1">
    <property type="entry name" value="[CITRATE [PRO-3S]-LYASE] LIGASE"/>
    <property type="match status" value="1"/>
</dbReference>
<dbReference type="Gene3D" id="3.40.630.30">
    <property type="match status" value="1"/>
</dbReference>
<dbReference type="NCBIfam" id="TIGR00125">
    <property type="entry name" value="cyt_tran_rel"/>
    <property type="match status" value="1"/>
</dbReference>
<dbReference type="Pfam" id="PF00583">
    <property type="entry name" value="Acetyltransf_1"/>
    <property type="match status" value="1"/>
</dbReference>
<dbReference type="NCBIfam" id="TIGR00124">
    <property type="entry name" value="cit_ly_ligase"/>
    <property type="match status" value="1"/>
</dbReference>
<comment type="catalytic activity">
    <reaction evidence="3">
        <text>holo-[citrate lyase ACP] + acetate + ATP = acetyl-[citrate lyase ACP] + AMP + diphosphate</text>
        <dbReference type="Rhea" id="RHEA:23788"/>
        <dbReference type="Rhea" id="RHEA-COMP:10158"/>
        <dbReference type="Rhea" id="RHEA-COMP:13710"/>
        <dbReference type="ChEBI" id="CHEBI:30089"/>
        <dbReference type="ChEBI" id="CHEBI:30616"/>
        <dbReference type="ChEBI" id="CHEBI:33019"/>
        <dbReference type="ChEBI" id="CHEBI:82683"/>
        <dbReference type="ChEBI" id="CHEBI:137976"/>
        <dbReference type="ChEBI" id="CHEBI:456215"/>
        <dbReference type="EC" id="6.2.1.22"/>
    </reaction>
</comment>
<keyword evidence="3 5" id="KW-0436">Ligase</keyword>
<dbReference type="OrthoDB" id="9779753at2"/>
<dbReference type="EC" id="6.2.1.22" evidence="3"/>
<evidence type="ECO:0000313" key="6">
    <source>
        <dbReference type="Proteomes" id="UP000030901"/>
    </source>
</evidence>
<dbReference type="PANTHER" id="PTHR40599">
    <property type="entry name" value="[CITRATE [PRO-3S]-LYASE] LIGASE"/>
    <property type="match status" value="1"/>
</dbReference>
<dbReference type="KEGG" id="fpp:FPB0191_00513"/>
<dbReference type="EMBL" id="CP009056">
    <property type="protein sequence ID" value="AJA44344.1"/>
    <property type="molecule type" value="Genomic_DNA"/>
</dbReference>
<evidence type="ECO:0000256" key="3">
    <source>
        <dbReference type="PIRNR" id="PIRNR005751"/>
    </source>
</evidence>
<dbReference type="InterPro" id="IPR013166">
    <property type="entry name" value="Citrate_lyase_ligase_C"/>
</dbReference>
<dbReference type="InterPro" id="IPR005216">
    <property type="entry name" value="Citrate_lyase_ligase"/>
</dbReference>
<evidence type="ECO:0000256" key="1">
    <source>
        <dbReference type="ARBA" id="ARBA00022741"/>
    </source>
</evidence>